<dbReference type="PANTHER" id="PTHR46111:SF1">
    <property type="entry name" value="RIBOSOMAL RNA SMALL SUBUNIT METHYLTRANSFERASE I"/>
    <property type="match status" value="1"/>
</dbReference>
<evidence type="ECO:0000256" key="4">
    <source>
        <dbReference type="ARBA" id="ARBA00022679"/>
    </source>
</evidence>
<evidence type="ECO:0000256" key="3">
    <source>
        <dbReference type="ARBA" id="ARBA00022603"/>
    </source>
</evidence>
<keyword evidence="2 6" id="KW-0698">rRNA processing</keyword>
<keyword evidence="4 6" id="KW-0808">Transferase</keyword>
<evidence type="ECO:0000313" key="9">
    <source>
        <dbReference type="EMBL" id="CAH1222774.1"/>
    </source>
</evidence>
<dbReference type="PANTHER" id="PTHR46111">
    <property type="entry name" value="RIBOSOMAL RNA SMALL SUBUNIT METHYLTRANSFERASE I"/>
    <property type="match status" value="1"/>
</dbReference>
<comment type="catalytic activity">
    <reaction evidence="6">
        <text>cytidine(1402) in 16S rRNA + S-adenosyl-L-methionine = 2'-O-methylcytidine(1402) in 16S rRNA + S-adenosyl-L-homocysteine + H(+)</text>
        <dbReference type="Rhea" id="RHEA:42924"/>
        <dbReference type="Rhea" id="RHEA-COMP:10285"/>
        <dbReference type="Rhea" id="RHEA-COMP:10286"/>
        <dbReference type="ChEBI" id="CHEBI:15378"/>
        <dbReference type="ChEBI" id="CHEBI:57856"/>
        <dbReference type="ChEBI" id="CHEBI:59789"/>
        <dbReference type="ChEBI" id="CHEBI:74495"/>
        <dbReference type="ChEBI" id="CHEBI:82748"/>
        <dbReference type="EC" id="2.1.1.198"/>
    </reaction>
</comment>
<protein>
    <recommendedName>
        <fullName evidence="6">Ribosomal RNA small subunit methyltransferase I</fullName>
        <ecNumber evidence="6">2.1.1.198</ecNumber>
    </recommendedName>
    <alternativeName>
        <fullName evidence="6">16S rRNA 2'-O-ribose C1402 methyltransferase</fullName>
    </alternativeName>
    <alternativeName>
        <fullName evidence="6">rRNA (cytidine-2'-O-)-methyltransferase RsmI</fullName>
    </alternativeName>
</protein>
<keyword evidence="1 6" id="KW-0963">Cytoplasm</keyword>
<evidence type="ECO:0000256" key="6">
    <source>
        <dbReference type="HAMAP-Rule" id="MF_01877"/>
    </source>
</evidence>
<dbReference type="InterPro" id="IPR008189">
    <property type="entry name" value="rRNA_ssu_MeTfrase_I"/>
</dbReference>
<feature type="domain" description="Tetrapyrrole methylase" evidence="8">
    <location>
        <begin position="22"/>
        <end position="220"/>
    </location>
</feature>
<dbReference type="CDD" id="cd11648">
    <property type="entry name" value="RsmI"/>
    <property type="match status" value="1"/>
</dbReference>
<sequence>MNVQRSFIAASGGEKVSNGSGTLYLVGTPIGNLEDMTFRAIRTLKEVGLIAAEDTRQTRKLLTHFEISTRLVSYHEHNKEASGMELIRLLEEGQSIALVSDAGLPAISDPGADLVKAAAERDIVVVPIPGANAALSALIISGLPTDRFTFMGFPPRERKSLNEWLKHSRKEQGTIICYESPHRVMKTLNAILEQWGDRPIAMVRELTKRHEEAARGTVTECIAWLSEHPPLGEYCLVIGGASEADAEAAQLAEDGRSWWKELDIEEHVNRYEAELGDRKEAIKRAAQDRGLSKRDVYNEVMKK</sequence>
<gene>
    <name evidence="6 9" type="primary">rsmI</name>
    <name evidence="9" type="ORF">PAECIP111893_04902</name>
</gene>
<dbReference type="Proteomes" id="UP000838686">
    <property type="component" value="Unassembled WGS sequence"/>
</dbReference>
<dbReference type="EC" id="2.1.1.198" evidence="6"/>
<feature type="region of interest" description="Disordered" evidence="7">
    <location>
        <begin position="284"/>
        <end position="303"/>
    </location>
</feature>
<accession>A0ABM9CUK0</accession>
<dbReference type="InterPro" id="IPR014776">
    <property type="entry name" value="4pyrrole_Mease_sub2"/>
</dbReference>
<evidence type="ECO:0000256" key="1">
    <source>
        <dbReference type="ARBA" id="ARBA00022490"/>
    </source>
</evidence>
<dbReference type="EMBL" id="CAKMMF010000040">
    <property type="protein sequence ID" value="CAH1222774.1"/>
    <property type="molecule type" value="Genomic_DNA"/>
</dbReference>
<dbReference type="SUPFAM" id="SSF53790">
    <property type="entry name" value="Tetrapyrrole methylase"/>
    <property type="match status" value="1"/>
</dbReference>
<dbReference type="PROSITE" id="PS01296">
    <property type="entry name" value="RSMI"/>
    <property type="match status" value="1"/>
</dbReference>
<comment type="similarity">
    <text evidence="6">Belongs to the methyltransferase superfamily. RsmI family.</text>
</comment>
<dbReference type="InterPro" id="IPR000878">
    <property type="entry name" value="4pyrrol_Mease"/>
</dbReference>
<keyword evidence="5 6" id="KW-0949">S-adenosyl-L-methionine</keyword>
<keyword evidence="3 6" id="KW-0489">Methyltransferase</keyword>
<dbReference type="NCBIfam" id="TIGR00096">
    <property type="entry name" value="16S rRNA (cytidine(1402)-2'-O)-methyltransferase"/>
    <property type="match status" value="1"/>
</dbReference>
<comment type="subcellular location">
    <subcellularLocation>
        <location evidence="6">Cytoplasm</location>
    </subcellularLocation>
</comment>
<evidence type="ECO:0000256" key="5">
    <source>
        <dbReference type="ARBA" id="ARBA00022691"/>
    </source>
</evidence>
<evidence type="ECO:0000259" key="8">
    <source>
        <dbReference type="Pfam" id="PF00590"/>
    </source>
</evidence>
<comment type="function">
    <text evidence="6">Catalyzes the 2'-O-methylation of the ribose of cytidine 1402 (C1402) in 16S rRNA.</text>
</comment>
<dbReference type="GO" id="GO:0008168">
    <property type="term" value="F:methyltransferase activity"/>
    <property type="evidence" value="ECO:0007669"/>
    <property type="project" value="UniProtKB-KW"/>
</dbReference>
<evidence type="ECO:0000313" key="10">
    <source>
        <dbReference type="Proteomes" id="UP000838686"/>
    </source>
</evidence>
<dbReference type="HAMAP" id="MF_01877">
    <property type="entry name" value="16SrRNA_methyltr_I"/>
    <property type="match status" value="1"/>
</dbReference>
<dbReference type="InterPro" id="IPR014777">
    <property type="entry name" value="4pyrrole_Mease_sub1"/>
</dbReference>
<dbReference type="Gene3D" id="3.30.950.10">
    <property type="entry name" value="Methyltransferase, Cobalt-precorrin-4 Transmethylase, Domain 2"/>
    <property type="match status" value="1"/>
</dbReference>
<dbReference type="GO" id="GO:0032259">
    <property type="term" value="P:methylation"/>
    <property type="evidence" value="ECO:0007669"/>
    <property type="project" value="UniProtKB-KW"/>
</dbReference>
<dbReference type="RefSeq" id="WP_236346497.1">
    <property type="nucleotide sequence ID" value="NZ_CAKMMF010000040.1"/>
</dbReference>
<dbReference type="InterPro" id="IPR035996">
    <property type="entry name" value="4pyrrol_Methylase_sf"/>
</dbReference>
<dbReference type="PIRSF" id="PIRSF005917">
    <property type="entry name" value="MTase_YraL"/>
    <property type="match status" value="1"/>
</dbReference>
<evidence type="ECO:0000256" key="7">
    <source>
        <dbReference type="SAM" id="MobiDB-lite"/>
    </source>
</evidence>
<proteinExistence type="inferred from homology"/>
<name>A0ABM9CUK0_9BACL</name>
<comment type="caution">
    <text evidence="9">The sequence shown here is derived from an EMBL/GenBank/DDBJ whole genome shotgun (WGS) entry which is preliminary data.</text>
</comment>
<reference evidence="9" key="1">
    <citation type="submission" date="2022-01" db="EMBL/GenBank/DDBJ databases">
        <authorList>
            <person name="Criscuolo A."/>
        </authorList>
    </citation>
    <scope>NUCLEOTIDE SEQUENCE</scope>
    <source>
        <strain evidence="9">CIP111893</strain>
    </source>
</reference>
<evidence type="ECO:0000256" key="2">
    <source>
        <dbReference type="ARBA" id="ARBA00022552"/>
    </source>
</evidence>
<dbReference type="Pfam" id="PF00590">
    <property type="entry name" value="TP_methylase"/>
    <property type="match status" value="1"/>
</dbReference>
<organism evidence="9 10">
    <name type="scientific">Paenibacillus plantiphilus</name>
    <dbReference type="NCBI Taxonomy" id="2905650"/>
    <lineage>
        <taxon>Bacteria</taxon>
        <taxon>Bacillati</taxon>
        <taxon>Bacillota</taxon>
        <taxon>Bacilli</taxon>
        <taxon>Bacillales</taxon>
        <taxon>Paenibacillaceae</taxon>
        <taxon>Paenibacillus</taxon>
    </lineage>
</organism>
<keyword evidence="10" id="KW-1185">Reference proteome</keyword>
<dbReference type="InterPro" id="IPR018063">
    <property type="entry name" value="SAM_MeTrfase_RsmI_CS"/>
</dbReference>
<dbReference type="Gene3D" id="3.40.1010.10">
    <property type="entry name" value="Cobalt-precorrin-4 Transmethylase, Domain 1"/>
    <property type="match status" value="1"/>
</dbReference>